<dbReference type="EMBL" id="MEVH01000020">
    <property type="protein sequence ID" value="OGC51540.1"/>
    <property type="molecule type" value="Genomic_DNA"/>
</dbReference>
<name>A0A1F4V3B4_UNCKA</name>
<dbReference type="Gene3D" id="3.20.20.105">
    <property type="entry name" value="Queuine tRNA-ribosyltransferase-like"/>
    <property type="match status" value="1"/>
</dbReference>
<evidence type="ECO:0000259" key="2">
    <source>
        <dbReference type="Pfam" id="PF01702"/>
    </source>
</evidence>
<dbReference type="GO" id="GO:0006400">
    <property type="term" value="P:tRNA modification"/>
    <property type="evidence" value="ECO:0007669"/>
    <property type="project" value="InterPro"/>
</dbReference>
<sequence length="374" mass="42895">MNESVCGKLKNLKIKGKTILLPDFFPDATRGVIRSIDSRDLKDAKINGVIVNTYHLLSQPGPSVLKTLGGVRNFMGWDGWVVSDSGGFQLFSIIQKNKSLGSITRDGVTFHLSSKGGRSKYKITPEKCIQIQFDIHSDIMVALDYFTPYKAKDEDIKLSVDLTIEWGKRCKDEFERQCEIRKLKNSDRPILFGVVQGAHNLKERERCAAGLKKIGFEGYGYGGWPFDDEMNFDLKLTEFIPKLFDKGTFLYGLGVGNPQAVVDSVRLGWNIFDCVLPTRDARHKRLYVFTKDPKEIEDIFNEKDWYEYVYISREKHVRGNSPISPYCDCHACKNYSRSYLNHLFAIDDSLAYRLSTIHNLRMYSMMMEKLRGEI</sequence>
<feature type="domain" description="tRNA-guanine(15) transglycosylase-like" evidence="2">
    <location>
        <begin position="7"/>
        <end position="374"/>
    </location>
</feature>
<dbReference type="SUPFAM" id="SSF51713">
    <property type="entry name" value="tRNA-guanine transglycosylase"/>
    <property type="match status" value="1"/>
</dbReference>
<comment type="caution">
    <text evidence="3">The sequence shown here is derived from an EMBL/GenBank/DDBJ whole genome shotgun (WGS) entry which is preliminary data.</text>
</comment>
<dbReference type="GO" id="GO:0046872">
    <property type="term" value="F:metal ion binding"/>
    <property type="evidence" value="ECO:0007669"/>
    <property type="project" value="UniProtKB-KW"/>
</dbReference>
<dbReference type="AlphaFoldDB" id="A0A1F4V3B4"/>
<evidence type="ECO:0000313" key="4">
    <source>
        <dbReference type="Proteomes" id="UP000178771"/>
    </source>
</evidence>
<dbReference type="Proteomes" id="UP000178771">
    <property type="component" value="Unassembled WGS sequence"/>
</dbReference>
<evidence type="ECO:0000256" key="1">
    <source>
        <dbReference type="ARBA" id="ARBA00022723"/>
    </source>
</evidence>
<proteinExistence type="predicted"/>
<gene>
    <name evidence="3" type="ORF">A2982_02950</name>
</gene>
<dbReference type="Pfam" id="PF01702">
    <property type="entry name" value="TGT"/>
    <property type="match status" value="1"/>
</dbReference>
<evidence type="ECO:0000313" key="3">
    <source>
        <dbReference type="EMBL" id="OGC51540.1"/>
    </source>
</evidence>
<protein>
    <recommendedName>
        <fullName evidence="2">tRNA-guanine(15) transglycosylase-like domain-containing protein</fullName>
    </recommendedName>
</protein>
<keyword evidence="1" id="KW-0479">Metal-binding</keyword>
<organism evidence="3 4">
    <name type="scientific">candidate division WWE3 bacterium RIFCSPLOWO2_01_FULL_39_13</name>
    <dbReference type="NCBI Taxonomy" id="1802624"/>
    <lineage>
        <taxon>Bacteria</taxon>
        <taxon>Katanobacteria</taxon>
    </lineage>
</organism>
<dbReference type="InterPro" id="IPR036511">
    <property type="entry name" value="TGT-like_sf"/>
</dbReference>
<dbReference type="STRING" id="1802624.A2982_02950"/>
<accession>A0A1F4V3B4</accession>
<dbReference type="NCBIfam" id="TIGR00449">
    <property type="entry name" value="tgt_general"/>
    <property type="match status" value="1"/>
</dbReference>
<dbReference type="InterPro" id="IPR002616">
    <property type="entry name" value="tRNA_ribo_trans-like"/>
</dbReference>
<dbReference type="PANTHER" id="PTHR43468">
    <property type="match status" value="1"/>
</dbReference>
<reference evidence="3 4" key="1">
    <citation type="journal article" date="2016" name="Nat. Commun.">
        <title>Thousands of microbial genomes shed light on interconnected biogeochemical processes in an aquifer system.</title>
        <authorList>
            <person name="Anantharaman K."/>
            <person name="Brown C.T."/>
            <person name="Hug L.A."/>
            <person name="Sharon I."/>
            <person name="Castelle C.J."/>
            <person name="Probst A.J."/>
            <person name="Thomas B.C."/>
            <person name="Singh A."/>
            <person name="Wilkins M.J."/>
            <person name="Karaoz U."/>
            <person name="Brodie E.L."/>
            <person name="Williams K.H."/>
            <person name="Hubbard S.S."/>
            <person name="Banfield J.F."/>
        </authorList>
    </citation>
    <scope>NUCLEOTIDE SEQUENCE [LARGE SCALE GENOMIC DNA]</scope>
</reference>
<dbReference type="PANTHER" id="PTHR43468:SF1">
    <property type="entry name" value="TRNA-GUANOSINE(34) QUEUINE TRANSGLYCOSYLASE"/>
    <property type="match status" value="1"/>
</dbReference>